<dbReference type="PANTHER" id="PTHR43005:SF1">
    <property type="entry name" value="SPERMIDINE_PUTRESCINE TRANSPORT SYSTEM PERMEASE PROTEIN"/>
    <property type="match status" value="1"/>
</dbReference>
<accession>A0ABV7MHJ5</accession>
<evidence type="ECO:0000256" key="5">
    <source>
        <dbReference type="ARBA" id="ARBA00022989"/>
    </source>
</evidence>
<keyword evidence="3" id="KW-1003">Cell membrane</keyword>
<evidence type="ECO:0000256" key="3">
    <source>
        <dbReference type="ARBA" id="ARBA00022475"/>
    </source>
</evidence>
<keyword evidence="10" id="KW-1185">Reference proteome</keyword>
<comment type="similarity">
    <text evidence="7">Belongs to the binding-protein-dependent transport system permease family.</text>
</comment>
<evidence type="ECO:0000313" key="10">
    <source>
        <dbReference type="Proteomes" id="UP001595648"/>
    </source>
</evidence>
<dbReference type="CDD" id="cd06261">
    <property type="entry name" value="TM_PBP2"/>
    <property type="match status" value="1"/>
</dbReference>
<dbReference type="Pfam" id="PF00528">
    <property type="entry name" value="BPD_transp_1"/>
    <property type="match status" value="1"/>
</dbReference>
<proteinExistence type="inferred from homology"/>
<dbReference type="EMBL" id="JBHRVD010000001">
    <property type="protein sequence ID" value="MFC3321331.1"/>
    <property type="molecule type" value="Genomic_DNA"/>
</dbReference>
<evidence type="ECO:0000256" key="2">
    <source>
        <dbReference type="ARBA" id="ARBA00022448"/>
    </source>
</evidence>
<gene>
    <name evidence="9" type="ORF">ACFOJ9_05990</name>
</gene>
<dbReference type="Gene3D" id="1.10.3720.10">
    <property type="entry name" value="MetI-like"/>
    <property type="match status" value="1"/>
</dbReference>
<feature type="transmembrane region" description="Helical" evidence="7">
    <location>
        <begin position="29"/>
        <end position="50"/>
    </location>
</feature>
<dbReference type="PROSITE" id="PS50928">
    <property type="entry name" value="ABC_TM1"/>
    <property type="match status" value="1"/>
</dbReference>
<sequence>MSQTAAHDLDTLRPPSAGAKLLGWADDRLAILFLIPGLTCLSAVILYPVFYNAVLGFTNASLMFPGWKFIGTTNFRLTLTDPLFWTATVNTLVWTATSVAGQLLLGLVAALALERVTAGRTVLRLALIVPWAFPSIVMAFAWKFMLDPLYGVMNYVLMLLGMIDAPQQWLSSPEFAMPTVIIMNIWFGFPFMMVAIIAGLQTIPQELYEAAGIDGANSLQSFWYITLPSLWRIIATLVILRTIWVFNNFDFIYLTTGGGPIDTTTTLPVYAYTVGWQQYDLGRMAAVALIMMVLLVLILLVYAQLLRSQAKNGAAE</sequence>
<dbReference type="PANTHER" id="PTHR43005">
    <property type="entry name" value="BLR7065 PROTEIN"/>
    <property type="match status" value="1"/>
</dbReference>
<dbReference type="RefSeq" id="WP_378977610.1">
    <property type="nucleotide sequence ID" value="NZ_JBHRVD010000001.1"/>
</dbReference>
<feature type="transmembrane region" description="Helical" evidence="7">
    <location>
        <begin position="221"/>
        <end position="244"/>
    </location>
</feature>
<evidence type="ECO:0000256" key="4">
    <source>
        <dbReference type="ARBA" id="ARBA00022692"/>
    </source>
</evidence>
<evidence type="ECO:0000256" key="1">
    <source>
        <dbReference type="ARBA" id="ARBA00004651"/>
    </source>
</evidence>
<evidence type="ECO:0000256" key="7">
    <source>
        <dbReference type="RuleBase" id="RU363032"/>
    </source>
</evidence>
<keyword evidence="2 7" id="KW-0813">Transport</keyword>
<protein>
    <submittedName>
        <fullName evidence="9">Carbohydrate ABC transporter permease</fullName>
    </submittedName>
</protein>
<evidence type="ECO:0000313" key="9">
    <source>
        <dbReference type="EMBL" id="MFC3321331.1"/>
    </source>
</evidence>
<keyword evidence="4 7" id="KW-0812">Transmembrane</keyword>
<comment type="caution">
    <text evidence="9">The sequence shown here is derived from an EMBL/GenBank/DDBJ whole genome shotgun (WGS) entry which is preliminary data.</text>
</comment>
<evidence type="ECO:0000256" key="6">
    <source>
        <dbReference type="ARBA" id="ARBA00023136"/>
    </source>
</evidence>
<keyword evidence="5 7" id="KW-1133">Transmembrane helix</keyword>
<dbReference type="SUPFAM" id="SSF161098">
    <property type="entry name" value="MetI-like"/>
    <property type="match status" value="1"/>
</dbReference>
<evidence type="ECO:0000259" key="8">
    <source>
        <dbReference type="PROSITE" id="PS50928"/>
    </source>
</evidence>
<dbReference type="Proteomes" id="UP001595648">
    <property type="component" value="Unassembled WGS sequence"/>
</dbReference>
<feature type="transmembrane region" description="Helical" evidence="7">
    <location>
        <begin position="177"/>
        <end position="201"/>
    </location>
</feature>
<feature type="domain" description="ABC transmembrane type-1" evidence="8">
    <location>
        <begin position="88"/>
        <end position="302"/>
    </location>
</feature>
<feature type="transmembrane region" description="Helical" evidence="7">
    <location>
        <begin position="125"/>
        <end position="142"/>
    </location>
</feature>
<dbReference type="InterPro" id="IPR000515">
    <property type="entry name" value="MetI-like"/>
</dbReference>
<dbReference type="InterPro" id="IPR035906">
    <property type="entry name" value="MetI-like_sf"/>
</dbReference>
<dbReference type="SUPFAM" id="SSF160964">
    <property type="entry name" value="MalF N-terminal region-like"/>
    <property type="match status" value="1"/>
</dbReference>
<organism evidence="9 10">
    <name type="scientific">Mesorhizobium cantuariense</name>
    <dbReference type="NCBI Taxonomy" id="1300275"/>
    <lineage>
        <taxon>Bacteria</taxon>
        <taxon>Pseudomonadati</taxon>
        <taxon>Pseudomonadota</taxon>
        <taxon>Alphaproteobacteria</taxon>
        <taxon>Hyphomicrobiales</taxon>
        <taxon>Phyllobacteriaceae</taxon>
        <taxon>Mesorhizobium</taxon>
    </lineage>
</organism>
<name>A0ABV7MHJ5_9HYPH</name>
<feature type="transmembrane region" description="Helical" evidence="7">
    <location>
        <begin position="92"/>
        <end position="113"/>
    </location>
</feature>
<comment type="subcellular location">
    <subcellularLocation>
        <location evidence="1 7">Cell membrane</location>
        <topology evidence="1 7">Multi-pass membrane protein</topology>
    </subcellularLocation>
</comment>
<keyword evidence="6 7" id="KW-0472">Membrane</keyword>
<feature type="transmembrane region" description="Helical" evidence="7">
    <location>
        <begin position="284"/>
        <end position="303"/>
    </location>
</feature>
<reference evidence="10" key="1">
    <citation type="journal article" date="2019" name="Int. J. Syst. Evol. Microbiol.">
        <title>The Global Catalogue of Microorganisms (GCM) 10K type strain sequencing project: providing services to taxonomists for standard genome sequencing and annotation.</title>
        <authorList>
            <consortium name="The Broad Institute Genomics Platform"/>
            <consortium name="The Broad Institute Genome Sequencing Center for Infectious Disease"/>
            <person name="Wu L."/>
            <person name="Ma J."/>
        </authorList>
    </citation>
    <scope>NUCLEOTIDE SEQUENCE [LARGE SCALE GENOMIC DNA]</scope>
    <source>
        <strain evidence="10">ICMP 19515</strain>
    </source>
</reference>